<keyword evidence="6" id="KW-1185">Reference proteome</keyword>
<dbReference type="Pfam" id="PF11611">
    <property type="entry name" value="DUF4352"/>
    <property type="match status" value="1"/>
</dbReference>
<feature type="domain" description="DUF4352" evidence="4">
    <location>
        <begin position="54"/>
        <end position="176"/>
    </location>
</feature>
<dbReference type="STRING" id="36849.OXPF_15270"/>
<gene>
    <name evidence="5" type="ORF">OXPF_15270</name>
</gene>
<dbReference type="Proteomes" id="UP000050326">
    <property type="component" value="Unassembled WGS sequence"/>
</dbReference>
<feature type="region of interest" description="Disordered" evidence="2">
    <location>
        <begin position="25"/>
        <end position="50"/>
    </location>
</feature>
<accession>A0A0P8W8Q0</accession>
<evidence type="ECO:0000259" key="4">
    <source>
        <dbReference type="Pfam" id="PF11611"/>
    </source>
</evidence>
<dbReference type="PATRIC" id="fig|36849.3.peg.1617"/>
<proteinExistence type="predicted"/>
<keyword evidence="1 3" id="KW-0732">Signal</keyword>
<reference evidence="5 6" key="1">
    <citation type="submission" date="2015-09" db="EMBL/GenBank/DDBJ databases">
        <title>Genome sequence of Oxobacter pfennigii DSM 3222.</title>
        <authorList>
            <person name="Poehlein A."/>
            <person name="Bengelsdorf F.R."/>
            <person name="Schiel-Bengelsdorf B."/>
            <person name="Duerre P."/>
            <person name="Daniel R."/>
        </authorList>
    </citation>
    <scope>NUCLEOTIDE SEQUENCE [LARGE SCALE GENOMIC DNA]</scope>
    <source>
        <strain evidence="5 6">DSM 3222</strain>
    </source>
</reference>
<dbReference type="AlphaFoldDB" id="A0A0P8W8Q0"/>
<name>A0A0P8W8Q0_9CLOT</name>
<dbReference type="PROSITE" id="PS51257">
    <property type="entry name" value="PROKAR_LIPOPROTEIN"/>
    <property type="match status" value="1"/>
</dbReference>
<evidence type="ECO:0000256" key="2">
    <source>
        <dbReference type="SAM" id="MobiDB-lite"/>
    </source>
</evidence>
<protein>
    <submittedName>
        <fullName evidence="5">Telomeric repeat-binding factor 2</fullName>
    </submittedName>
</protein>
<dbReference type="InterPro" id="IPR029051">
    <property type="entry name" value="DUF4352"/>
</dbReference>
<sequence length="186" mass="20853">MKKTLIIFLSLVLMLTFAACGEKNGGKSPSESSTPAESGNAPSGEAGADENKYYGIGEAAEYEEYRITIDKVERVSDTSIFWNPKEGYSYIKVYVTVENIDTEAVSVDETPLCIVRDGDYNAELSDYSRNTDVKNFLQDGIFEEAYLAPGTAESGWLTFQIKPDEKELTMKYDQLFDTVFFRFTVE</sequence>
<evidence type="ECO:0000313" key="5">
    <source>
        <dbReference type="EMBL" id="KPU45049.1"/>
    </source>
</evidence>
<comment type="caution">
    <text evidence="5">The sequence shown here is derived from an EMBL/GenBank/DDBJ whole genome shotgun (WGS) entry which is preliminary data.</text>
</comment>
<dbReference type="RefSeq" id="WP_054874592.1">
    <property type="nucleotide sequence ID" value="NZ_LKET01000028.1"/>
</dbReference>
<evidence type="ECO:0000256" key="1">
    <source>
        <dbReference type="ARBA" id="ARBA00022729"/>
    </source>
</evidence>
<dbReference type="EMBL" id="LKET01000028">
    <property type="protein sequence ID" value="KPU45049.1"/>
    <property type="molecule type" value="Genomic_DNA"/>
</dbReference>
<dbReference type="InterPro" id="IPR029050">
    <property type="entry name" value="Immunoprotect_excell_Ig-like"/>
</dbReference>
<evidence type="ECO:0000313" key="6">
    <source>
        <dbReference type="Proteomes" id="UP000050326"/>
    </source>
</evidence>
<organism evidence="5 6">
    <name type="scientific">Oxobacter pfennigii</name>
    <dbReference type="NCBI Taxonomy" id="36849"/>
    <lineage>
        <taxon>Bacteria</taxon>
        <taxon>Bacillati</taxon>
        <taxon>Bacillota</taxon>
        <taxon>Clostridia</taxon>
        <taxon>Eubacteriales</taxon>
        <taxon>Clostridiaceae</taxon>
        <taxon>Oxobacter</taxon>
    </lineage>
</organism>
<feature type="compositionally biased region" description="Polar residues" evidence="2">
    <location>
        <begin position="27"/>
        <end position="41"/>
    </location>
</feature>
<feature type="chain" id="PRO_5038937946" evidence="3">
    <location>
        <begin position="19"/>
        <end position="186"/>
    </location>
</feature>
<dbReference type="Gene3D" id="2.60.40.1240">
    <property type="match status" value="1"/>
</dbReference>
<dbReference type="OrthoDB" id="2082803at2"/>
<evidence type="ECO:0000256" key="3">
    <source>
        <dbReference type="SAM" id="SignalP"/>
    </source>
</evidence>
<feature type="signal peptide" evidence="3">
    <location>
        <begin position="1"/>
        <end position="18"/>
    </location>
</feature>